<keyword evidence="1" id="KW-0472">Membrane</keyword>
<evidence type="ECO:0000313" key="4">
    <source>
        <dbReference type="Proteomes" id="UP000777438"/>
    </source>
</evidence>
<keyword evidence="1" id="KW-0812">Transmembrane</keyword>
<proteinExistence type="predicted"/>
<feature type="signal peptide" evidence="2">
    <location>
        <begin position="1"/>
        <end position="16"/>
    </location>
</feature>
<feature type="transmembrane region" description="Helical" evidence="1">
    <location>
        <begin position="72"/>
        <end position="96"/>
    </location>
</feature>
<gene>
    <name evidence="3" type="ORF">B0T10DRAFT_181095</name>
</gene>
<protein>
    <submittedName>
        <fullName evidence="3">Uncharacterized protein</fullName>
    </submittedName>
</protein>
<dbReference type="EMBL" id="JAGPYM010000003">
    <property type="protein sequence ID" value="KAH6897244.1"/>
    <property type="molecule type" value="Genomic_DNA"/>
</dbReference>
<keyword evidence="1" id="KW-1133">Transmembrane helix</keyword>
<organism evidence="3 4">
    <name type="scientific">Thelonectria olida</name>
    <dbReference type="NCBI Taxonomy" id="1576542"/>
    <lineage>
        <taxon>Eukaryota</taxon>
        <taxon>Fungi</taxon>
        <taxon>Dikarya</taxon>
        <taxon>Ascomycota</taxon>
        <taxon>Pezizomycotina</taxon>
        <taxon>Sordariomycetes</taxon>
        <taxon>Hypocreomycetidae</taxon>
        <taxon>Hypocreales</taxon>
        <taxon>Nectriaceae</taxon>
        <taxon>Thelonectria</taxon>
    </lineage>
</organism>
<reference evidence="3 4" key="1">
    <citation type="journal article" date="2021" name="Nat. Commun.">
        <title>Genetic determinants of endophytism in the Arabidopsis root mycobiome.</title>
        <authorList>
            <person name="Mesny F."/>
            <person name="Miyauchi S."/>
            <person name="Thiergart T."/>
            <person name="Pickel B."/>
            <person name="Atanasova L."/>
            <person name="Karlsson M."/>
            <person name="Huettel B."/>
            <person name="Barry K.W."/>
            <person name="Haridas S."/>
            <person name="Chen C."/>
            <person name="Bauer D."/>
            <person name="Andreopoulos W."/>
            <person name="Pangilinan J."/>
            <person name="LaButti K."/>
            <person name="Riley R."/>
            <person name="Lipzen A."/>
            <person name="Clum A."/>
            <person name="Drula E."/>
            <person name="Henrissat B."/>
            <person name="Kohler A."/>
            <person name="Grigoriev I.V."/>
            <person name="Martin F.M."/>
            <person name="Hacquard S."/>
        </authorList>
    </citation>
    <scope>NUCLEOTIDE SEQUENCE [LARGE SCALE GENOMIC DNA]</scope>
    <source>
        <strain evidence="3 4">MPI-CAGE-CH-0241</strain>
    </source>
</reference>
<name>A0A9P8WI24_9HYPO</name>
<keyword evidence="4" id="KW-1185">Reference proteome</keyword>
<feature type="transmembrane region" description="Helical" evidence="1">
    <location>
        <begin position="108"/>
        <end position="127"/>
    </location>
</feature>
<evidence type="ECO:0000313" key="3">
    <source>
        <dbReference type="EMBL" id="KAH6897244.1"/>
    </source>
</evidence>
<accession>A0A9P8WI24</accession>
<evidence type="ECO:0000256" key="1">
    <source>
        <dbReference type="SAM" id="Phobius"/>
    </source>
</evidence>
<dbReference type="Proteomes" id="UP000777438">
    <property type="component" value="Unassembled WGS sequence"/>
</dbReference>
<feature type="chain" id="PRO_5040312391" evidence="2">
    <location>
        <begin position="17"/>
        <end position="203"/>
    </location>
</feature>
<comment type="caution">
    <text evidence="3">The sequence shown here is derived from an EMBL/GenBank/DDBJ whole genome shotgun (WGS) entry which is preliminary data.</text>
</comment>
<feature type="transmembrane region" description="Helical" evidence="1">
    <location>
        <begin position="133"/>
        <end position="157"/>
    </location>
</feature>
<keyword evidence="2" id="KW-0732">Signal</keyword>
<evidence type="ECO:0000256" key="2">
    <source>
        <dbReference type="SAM" id="SignalP"/>
    </source>
</evidence>
<sequence>MEGCLFSFFLFSYLTAFPCFVVQDSLSNPCLADSEDCLALPCLAVENPPFIIHPLEEDRVCTRSTNLLSCDIVLPFLISAFLHLIHPWCYCTCGFYRFSRYSSLLLHFHHLLLLLLLLLLLILDVSLGGSSHLFFSPCLLFMPACPWSSSASVTLALTSKVHTHIHTHTHTHTPTHTLSSKTGTHIRHHYRPCLAPHSSPKRI</sequence>
<dbReference type="AlphaFoldDB" id="A0A9P8WI24"/>